<feature type="domain" description="N-acetyltransferase" evidence="1">
    <location>
        <begin position="3"/>
        <end position="144"/>
    </location>
</feature>
<proteinExistence type="predicted"/>
<sequence>MSVKIDEATSPQEIAACWPVIQVLRPHVVESTLVDRVTQQQKEEGYRLLYIRQDDLGVCAILGFRVLNFLWSGKTMYIDDFCTLPSTRGKGYGGALLDRAAEIAKELDCEGVSLDSGYTRNDAHRLYLNKKFQLASHHFHRNLK</sequence>
<dbReference type="OMA" id="MPMITLY"/>
<organism evidence="2 3">
    <name type="scientific">Folsomia candida</name>
    <name type="common">Springtail</name>
    <dbReference type="NCBI Taxonomy" id="158441"/>
    <lineage>
        <taxon>Eukaryota</taxon>
        <taxon>Metazoa</taxon>
        <taxon>Ecdysozoa</taxon>
        <taxon>Arthropoda</taxon>
        <taxon>Hexapoda</taxon>
        <taxon>Collembola</taxon>
        <taxon>Entomobryomorpha</taxon>
        <taxon>Isotomoidea</taxon>
        <taxon>Isotomidae</taxon>
        <taxon>Proisotominae</taxon>
        <taxon>Folsomia</taxon>
    </lineage>
</organism>
<dbReference type="Gene3D" id="3.40.630.30">
    <property type="match status" value="1"/>
</dbReference>
<dbReference type="InterPro" id="IPR016181">
    <property type="entry name" value="Acyl_CoA_acyltransferase"/>
</dbReference>
<dbReference type="PROSITE" id="PS51186">
    <property type="entry name" value="GNAT"/>
    <property type="match status" value="1"/>
</dbReference>
<accession>A0A226DG06</accession>
<dbReference type="OrthoDB" id="7305308at2759"/>
<reference evidence="2 3" key="1">
    <citation type="submission" date="2015-12" db="EMBL/GenBank/DDBJ databases">
        <title>The genome of Folsomia candida.</title>
        <authorList>
            <person name="Faddeeva A."/>
            <person name="Derks M.F."/>
            <person name="Anvar Y."/>
            <person name="Smit S."/>
            <person name="Van Straalen N."/>
            <person name="Roelofs D."/>
        </authorList>
    </citation>
    <scope>NUCLEOTIDE SEQUENCE [LARGE SCALE GENOMIC DNA]</scope>
    <source>
        <strain evidence="2 3">VU population</strain>
        <tissue evidence="2">Whole body</tissue>
    </source>
</reference>
<dbReference type="CDD" id="cd04301">
    <property type="entry name" value="NAT_SF"/>
    <property type="match status" value="1"/>
</dbReference>
<dbReference type="STRING" id="158441.A0A226DG06"/>
<keyword evidence="3" id="KW-1185">Reference proteome</keyword>
<keyword evidence="2" id="KW-0808">Transferase</keyword>
<comment type="caution">
    <text evidence="2">The sequence shown here is derived from an EMBL/GenBank/DDBJ whole genome shotgun (WGS) entry which is preliminary data.</text>
</comment>
<dbReference type="Proteomes" id="UP000198287">
    <property type="component" value="Unassembled WGS sequence"/>
</dbReference>
<dbReference type="Pfam" id="PF00583">
    <property type="entry name" value="Acetyltransf_1"/>
    <property type="match status" value="1"/>
</dbReference>
<dbReference type="EMBL" id="LNIX01000021">
    <property type="protein sequence ID" value="OXA43627.1"/>
    <property type="molecule type" value="Genomic_DNA"/>
</dbReference>
<gene>
    <name evidence="2" type="ORF">Fcan01_21447</name>
</gene>
<evidence type="ECO:0000313" key="3">
    <source>
        <dbReference type="Proteomes" id="UP000198287"/>
    </source>
</evidence>
<protein>
    <submittedName>
        <fullName evidence="2">Putative N-acetyltransferase YhdJ</fullName>
    </submittedName>
</protein>
<dbReference type="InterPro" id="IPR000182">
    <property type="entry name" value="GNAT_dom"/>
</dbReference>
<dbReference type="AlphaFoldDB" id="A0A226DG06"/>
<name>A0A226DG06_FOLCA</name>
<evidence type="ECO:0000313" key="2">
    <source>
        <dbReference type="EMBL" id="OXA43627.1"/>
    </source>
</evidence>
<dbReference type="GO" id="GO:0016747">
    <property type="term" value="F:acyltransferase activity, transferring groups other than amino-acyl groups"/>
    <property type="evidence" value="ECO:0007669"/>
    <property type="project" value="InterPro"/>
</dbReference>
<evidence type="ECO:0000259" key="1">
    <source>
        <dbReference type="PROSITE" id="PS51186"/>
    </source>
</evidence>
<dbReference type="SUPFAM" id="SSF55729">
    <property type="entry name" value="Acyl-CoA N-acyltransferases (Nat)"/>
    <property type="match status" value="1"/>
</dbReference>